<comment type="caution">
    <text evidence="1">The sequence shown here is derived from an EMBL/GenBank/DDBJ whole genome shotgun (WGS) entry which is preliminary data.</text>
</comment>
<protein>
    <submittedName>
        <fullName evidence="1">Lysine-specific histone demethylase 1-like protein</fullName>
    </submittedName>
</protein>
<dbReference type="EMBL" id="CM051395">
    <property type="protein sequence ID" value="KAJ4726245.1"/>
    <property type="molecule type" value="Genomic_DNA"/>
</dbReference>
<reference evidence="1 2" key="1">
    <citation type="journal article" date="2023" name="Science">
        <title>Complex scaffold remodeling in plant triterpene biosynthesis.</title>
        <authorList>
            <person name="De La Pena R."/>
            <person name="Hodgson H."/>
            <person name="Liu J.C."/>
            <person name="Stephenson M.J."/>
            <person name="Martin A.C."/>
            <person name="Owen C."/>
            <person name="Harkess A."/>
            <person name="Leebens-Mack J."/>
            <person name="Jimenez L.E."/>
            <person name="Osbourn A."/>
            <person name="Sattely E.S."/>
        </authorList>
    </citation>
    <scope>NUCLEOTIDE SEQUENCE [LARGE SCALE GENOMIC DNA]</scope>
    <source>
        <strain evidence="2">cv. JPN11</strain>
        <tissue evidence="1">Leaf</tissue>
    </source>
</reference>
<gene>
    <name evidence="1" type="ORF">OWV82_004988</name>
</gene>
<dbReference type="Proteomes" id="UP001164539">
    <property type="component" value="Chromosome 2"/>
</dbReference>
<keyword evidence="2" id="KW-1185">Reference proteome</keyword>
<accession>A0ACC1YRA4</accession>
<proteinExistence type="predicted"/>
<organism evidence="1 2">
    <name type="scientific">Melia azedarach</name>
    <name type="common">Chinaberry tree</name>
    <dbReference type="NCBI Taxonomy" id="155640"/>
    <lineage>
        <taxon>Eukaryota</taxon>
        <taxon>Viridiplantae</taxon>
        <taxon>Streptophyta</taxon>
        <taxon>Embryophyta</taxon>
        <taxon>Tracheophyta</taxon>
        <taxon>Spermatophyta</taxon>
        <taxon>Magnoliopsida</taxon>
        <taxon>eudicotyledons</taxon>
        <taxon>Gunneridae</taxon>
        <taxon>Pentapetalae</taxon>
        <taxon>rosids</taxon>
        <taxon>malvids</taxon>
        <taxon>Sapindales</taxon>
        <taxon>Meliaceae</taxon>
        <taxon>Melia</taxon>
    </lineage>
</organism>
<evidence type="ECO:0000313" key="1">
    <source>
        <dbReference type="EMBL" id="KAJ4726245.1"/>
    </source>
</evidence>
<evidence type="ECO:0000313" key="2">
    <source>
        <dbReference type="Proteomes" id="UP001164539"/>
    </source>
</evidence>
<name>A0ACC1YRA4_MELAZ</name>
<sequence length="750" mass="83158">METPLSDGGGSVTKRTLRRKVGPRNYDENLMDELIEKHLGGTLKKRNRTREDLEKETETEAMIALSLGFPIDALLEEEIRAGVVRVLGGKEQNDYIVVRNHILARWRSNVRMWLTKGQIKETVSSEYEHLISSAYDFLLYNGYINFGVSPSFTANMPDEANGGSVIIVGAGLAGLAAARQLMSFGFKVIVLEGRSRPGGRVYTQKMGKKGNFAAVDIGGSVITGIHANPLGVLARQLSIPLHKVRDNCPLYKPDGAPVDREIDSKVEFIFNKLLDKVMELRQIMGGFANDVSLGSVLETLRQLYVVARSTEERKLLDWHLANLEYANAGCLSDLSAAYWDQDDPYEMGGDHCFLAGGNWRLIKALCEGVPIFYEKTVDTIRYGNEGVEVIAGDQVFQADIVLCTVPLGVLKKKTINFEPELPQRKLAAIERLGFGLLNKVAMVFPHVFWGEELDTFGCLNEQSSKRGEFFLFYSYHTVSGGPVLIALVAGEAAQTFEWTDPSTLLHRVLSVLRGIYNPKGIYVPNPLQTICSRWGSDPFTYGSYSHVRVRSSGSDYDILAESVGSRLFFAGEATTRQYPATMHGAYLSGLREASRILRTTRGLKTNSRRSIQRNVGSSNDILVDLFRRPDLEFGKFMFVFNPLTEDPKSLGLLRVTFENCEDDLRKAADKSCQKPLQLYTVLSREQAQNLQEVTGGNESKLSYLIKNLGLKLMGTSALGTVGSSLIASIANARRGRGRNRIGTGQLQITM</sequence>